<reference evidence="1 2" key="1">
    <citation type="submission" date="2024-02" db="EMBL/GenBank/DDBJ databases">
        <authorList>
            <person name="Grouzdev D."/>
        </authorList>
    </citation>
    <scope>NUCLEOTIDE SEQUENCE [LARGE SCALE GENOMIC DNA]</scope>
    <source>
        <strain evidence="1 2">9N</strain>
    </source>
</reference>
<evidence type="ECO:0000313" key="1">
    <source>
        <dbReference type="EMBL" id="MEF3368054.1"/>
    </source>
</evidence>
<dbReference type="EMBL" id="JAZHYN010000076">
    <property type="protein sequence ID" value="MEF3368054.1"/>
    <property type="molecule type" value="Genomic_DNA"/>
</dbReference>
<comment type="caution">
    <text evidence="1">The sequence shown here is derived from an EMBL/GenBank/DDBJ whole genome shotgun (WGS) entry which is preliminary data.</text>
</comment>
<gene>
    <name evidence="1" type="ORF">V3H18_16080</name>
</gene>
<organism evidence="1 2">
    <name type="scientific">Methylocystis borbori</name>
    <dbReference type="NCBI Taxonomy" id="3118750"/>
    <lineage>
        <taxon>Bacteria</taxon>
        <taxon>Pseudomonadati</taxon>
        <taxon>Pseudomonadota</taxon>
        <taxon>Alphaproteobacteria</taxon>
        <taxon>Hyphomicrobiales</taxon>
        <taxon>Methylocystaceae</taxon>
        <taxon>Methylocystis</taxon>
    </lineage>
</organism>
<sequence length="82" mass="8637">MTLQAVATLSNRESLCIGEITAREAEMARVENPEFDGFGLYLVAVDNDAPSAPAKVLAKFSSEDAALTLAKFFRASGSLIAG</sequence>
<evidence type="ECO:0000313" key="2">
    <source>
        <dbReference type="Proteomes" id="UP001350748"/>
    </source>
</evidence>
<protein>
    <submittedName>
        <fullName evidence="1">Uncharacterized protein</fullName>
    </submittedName>
</protein>
<keyword evidence="2" id="KW-1185">Reference proteome</keyword>
<name>A0ABU7XKY6_9HYPH</name>
<accession>A0ABU7XKY6</accession>
<dbReference type="RefSeq" id="WP_332083092.1">
    <property type="nucleotide sequence ID" value="NZ_JAZHYN010000076.1"/>
</dbReference>
<proteinExistence type="predicted"/>
<dbReference type="Proteomes" id="UP001350748">
    <property type="component" value="Unassembled WGS sequence"/>
</dbReference>